<proteinExistence type="predicted"/>
<evidence type="ECO:0000313" key="2">
    <source>
        <dbReference type="Proteomes" id="UP000335538"/>
    </source>
</evidence>
<protein>
    <submittedName>
        <fullName evidence="1">Uncharacterized protein</fullName>
    </submittedName>
</protein>
<accession>A0A5E5BB97</accession>
<sequence length="50" mass="6025">MEKQEAVNQIVDIPNDLMNIQFWNFDSEEDRALWDSVHDEVGDEEEAWTW</sequence>
<dbReference type="Proteomes" id="UP000335538">
    <property type="component" value="Unassembled WGS sequence"/>
</dbReference>
<evidence type="ECO:0000313" key="1">
    <source>
        <dbReference type="EMBL" id="VVE82447.1"/>
    </source>
</evidence>
<reference evidence="1 2" key="1">
    <citation type="submission" date="2019-08" db="EMBL/GenBank/DDBJ databases">
        <authorList>
            <person name="Peeters C."/>
        </authorList>
    </citation>
    <scope>NUCLEOTIDE SEQUENCE [LARGE SCALE GENOMIC DNA]</scope>
    <source>
        <strain evidence="1 2">LMG 31121</strain>
    </source>
</reference>
<name>A0A5E5BB97_9BURK</name>
<dbReference type="RefSeq" id="WP_191631683.1">
    <property type="nucleotide sequence ID" value="NZ_CABPSR010000010.1"/>
</dbReference>
<organism evidence="1 2">
    <name type="scientific">Pandoraea sputorum</name>
    <dbReference type="NCBI Taxonomy" id="93222"/>
    <lineage>
        <taxon>Bacteria</taxon>
        <taxon>Pseudomonadati</taxon>
        <taxon>Pseudomonadota</taxon>
        <taxon>Betaproteobacteria</taxon>
        <taxon>Burkholderiales</taxon>
        <taxon>Burkholderiaceae</taxon>
        <taxon>Pandoraea</taxon>
    </lineage>
</organism>
<gene>
    <name evidence="1" type="ORF">PSP31121_03758</name>
</gene>
<dbReference type="EMBL" id="CABPSR010000010">
    <property type="protein sequence ID" value="VVE82447.1"/>
    <property type="molecule type" value="Genomic_DNA"/>
</dbReference>
<dbReference type="AlphaFoldDB" id="A0A5E5BB97"/>